<feature type="domain" description="Histidine kinase" evidence="11">
    <location>
        <begin position="366"/>
        <end position="587"/>
    </location>
</feature>
<evidence type="ECO:0000256" key="3">
    <source>
        <dbReference type="ARBA" id="ARBA00022553"/>
    </source>
</evidence>
<keyword evidence="4" id="KW-0808">Transferase</keyword>
<name>A0A1W1XL58_9CLOT</name>
<dbReference type="SUPFAM" id="SSF55874">
    <property type="entry name" value="ATPase domain of HSP90 chaperone/DNA topoisomerase II/histidine kinase"/>
    <property type="match status" value="1"/>
</dbReference>
<dbReference type="GO" id="GO:0005524">
    <property type="term" value="F:ATP binding"/>
    <property type="evidence" value="ECO:0007669"/>
    <property type="project" value="UniProtKB-KW"/>
</dbReference>
<dbReference type="EC" id="2.7.13.3" evidence="2"/>
<dbReference type="PRINTS" id="PR00344">
    <property type="entry name" value="BCTRLSENSOR"/>
</dbReference>
<keyword evidence="7" id="KW-0067">ATP-binding</keyword>
<dbReference type="PANTHER" id="PTHR43547:SF2">
    <property type="entry name" value="HYBRID SIGNAL TRANSDUCTION HISTIDINE KINASE C"/>
    <property type="match status" value="1"/>
</dbReference>
<feature type="transmembrane region" description="Helical" evidence="10">
    <location>
        <begin position="12"/>
        <end position="31"/>
    </location>
</feature>
<dbReference type="Gene3D" id="1.10.287.130">
    <property type="match status" value="1"/>
</dbReference>
<dbReference type="InterPro" id="IPR035965">
    <property type="entry name" value="PAS-like_dom_sf"/>
</dbReference>
<dbReference type="InterPro" id="IPR036097">
    <property type="entry name" value="HisK_dim/P_sf"/>
</dbReference>
<dbReference type="FunFam" id="3.30.565.10:FF:000037">
    <property type="entry name" value="Hybrid sensor histidine kinase/response regulator"/>
    <property type="match status" value="1"/>
</dbReference>
<dbReference type="InterPro" id="IPR003594">
    <property type="entry name" value="HATPase_dom"/>
</dbReference>
<evidence type="ECO:0000256" key="1">
    <source>
        <dbReference type="ARBA" id="ARBA00000085"/>
    </source>
</evidence>
<dbReference type="SMART" id="SM00387">
    <property type="entry name" value="HATPase_c"/>
    <property type="match status" value="1"/>
</dbReference>
<feature type="coiled-coil region" evidence="9">
    <location>
        <begin position="181"/>
        <end position="215"/>
    </location>
</feature>
<evidence type="ECO:0000256" key="2">
    <source>
        <dbReference type="ARBA" id="ARBA00012438"/>
    </source>
</evidence>
<keyword evidence="3" id="KW-0597">Phosphoprotein</keyword>
<dbReference type="NCBIfam" id="TIGR00229">
    <property type="entry name" value="sensory_box"/>
    <property type="match status" value="1"/>
</dbReference>
<feature type="transmembrane region" description="Helical" evidence="10">
    <location>
        <begin position="51"/>
        <end position="70"/>
    </location>
</feature>
<keyword evidence="10" id="KW-1133">Transmembrane helix</keyword>
<sequence length="617" mass="71547">MFEFEENNQKNVNDIIYVIKLASLLFSILIINNNFDLSYNSFENHPKLNYFYLNRIGFFSLCIILVYLLWSFSTKIFEKHQNKGKIYHIENYIFICIFSLLILLSGTYIYQYKFLFMFIIITATLQSGKKHGLLIASISSIVILLVDLFSFKNLSFNIYFENDLIIAGVFILTAWPLGYYVEIEEENINRKILQLNELNKKLMNENNKNKRIEENLLKNEVCCRMIIENSKDVILVHDDNKVIFANESATKLLNFNMDELITKSIYDLICNEKKRYVKKIFEQELNNKKTLIKFQVNLLNSSGELITVEYISNYFLYEGKPAILSIIHDISSEIQVKQLQQDVEKKVELLNETKQFNNSIIELFANISHELKTPLNVIFSAIQVLDIYKTDNIKFEHKIDEYVALIKQNCYRLMRLINNFLDITKVDSGFLKLNLGNYDIVKIVEDITLSVAPYVESKHLNLVFDTDIEEKIMGFDPDKIERIMLNLLSNAVKYSKANGKILVTLNDIGDKISISVKDTGLGIPANKENLIFERFGQVDRTLKRISEGSGIGLSLVKSFVEMHNGTIELKSQLGKGSEFIIILPAKILKHPEKYQNIIYETNTDRISIEFSDIYTNV</sequence>
<keyword evidence="9" id="KW-0175">Coiled coil</keyword>
<dbReference type="InterPro" id="IPR000014">
    <property type="entry name" value="PAS"/>
</dbReference>
<keyword evidence="10" id="KW-0472">Membrane</keyword>
<proteinExistence type="predicted"/>
<dbReference type="SUPFAM" id="SSF47384">
    <property type="entry name" value="Homodimeric domain of signal transducing histidine kinase"/>
    <property type="match status" value="1"/>
</dbReference>
<dbReference type="AlphaFoldDB" id="A0A1W1XL58"/>
<evidence type="ECO:0000256" key="9">
    <source>
        <dbReference type="SAM" id="Coils"/>
    </source>
</evidence>
<comment type="catalytic activity">
    <reaction evidence="1">
        <text>ATP + protein L-histidine = ADP + protein N-phospho-L-histidine.</text>
        <dbReference type="EC" id="2.7.13.3"/>
    </reaction>
</comment>
<evidence type="ECO:0000256" key="8">
    <source>
        <dbReference type="ARBA" id="ARBA00023012"/>
    </source>
</evidence>
<gene>
    <name evidence="13" type="ORF">SAMN02745134_02205</name>
</gene>
<evidence type="ECO:0000259" key="12">
    <source>
        <dbReference type="PROSITE" id="PS50112"/>
    </source>
</evidence>
<evidence type="ECO:0000256" key="7">
    <source>
        <dbReference type="ARBA" id="ARBA00022840"/>
    </source>
</evidence>
<keyword evidence="14" id="KW-1185">Reference proteome</keyword>
<dbReference type="Gene3D" id="3.30.450.20">
    <property type="entry name" value="PAS domain"/>
    <property type="match status" value="1"/>
</dbReference>
<organism evidence="13 14">
    <name type="scientific">Clostridium acidisoli DSM 12555</name>
    <dbReference type="NCBI Taxonomy" id="1121291"/>
    <lineage>
        <taxon>Bacteria</taxon>
        <taxon>Bacillati</taxon>
        <taxon>Bacillota</taxon>
        <taxon>Clostridia</taxon>
        <taxon>Eubacteriales</taxon>
        <taxon>Clostridiaceae</taxon>
        <taxon>Clostridium</taxon>
    </lineage>
</organism>
<dbReference type="Pfam" id="PF00512">
    <property type="entry name" value="HisKA"/>
    <property type="match status" value="1"/>
</dbReference>
<dbReference type="PROSITE" id="PS50109">
    <property type="entry name" value="HIS_KIN"/>
    <property type="match status" value="1"/>
</dbReference>
<accession>A0A1W1XL58</accession>
<evidence type="ECO:0000256" key="10">
    <source>
        <dbReference type="SAM" id="Phobius"/>
    </source>
</evidence>
<dbReference type="GO" id="GO:0000155">
    <property type="term" value="F:phosphorelay sensor kinase activity"/>
    <property type="evidence" value="ECO:0007669"/>
    <property type="project" value="InterPro"/>
</dbReference>
<dbReference type="Gene3D" id="3.30.565.10">
    <property type="entry name" value="Histidine kinase-like ATPase, C-terminal domain"/>
    <property type="match status" value="1"/>
</dbReference>
<dbReference type="InterPro" id="IPR036890">
    <property type="entry name" value="HATPase_C_sf"/>
</dbReference>
<reference evidence="13 14" key="1">
    <citation type="submission" date="2017-04" db="EMBL/GenBank/DDBJ databases">
        <authorList>
            <person name="Afonso C.L."/>
            <person name="Miller P.J."/>
            <person name="Scott M.A."/>
            <person name="Spackman E."/>
            <person name="Goraichik I."/>
            <person name="Dimitrov K.M."/>
            <person name="Suarez D.L."/>
            <person name="Swayne D.E."/>
        </authorList>
    </citation>
    <scope>NUCLEOTIDE SEQUENCE [LARGE SCALE GENOMIC DNA]</scope>
    <source>
        <strain evidence="13 14">DSM 12555</strain>
    </source>
</reference>
<dbReference type="PROSITE" id="PS50112">
    <property type="entry name" value="PAS"/>
    <property type="match status" value="1"/>
</dbReference>
<evidence type="ECO:0000256" key="6">
    <source>
        <dbReference type="ARBA" id="ARBA00022777"/>
    </source>
</evidence>
<dbReference type="Pfam" id="PF00989">
    <property type="entry name" value="PAS"/>
    <property type="match status" value="1"/>
</dbReference>
<dbReference type="SUPFAM" id="SSF55785">
    <property type="entry name" value="PYP-like sensor domain (PAS domain)"/>
    <property type="match status" value="1"/>
</dbReference>
<feature type="transmembrane region" description="Helical" evidence="10">
    <location>
        <begin position="91"/>
        <end position="111"/>
    </location>
</feature>
<dbReference type="RefSeq" id="WP_084116042.1">
    <property type="nucleotide sequence ID" value="NZ_FWXH01000007.1"/>
</dbReference>
<evidence type="ECO:0000313" key="14">
    <source>
        <dbReference type="Proteomes" id="UP000192468"/>
    </source>
</evidence>
<evidence type="ECO:0000256" key="4">
    <source>
        <dbReference type="ARBA" id="ARBA00022679"/>
    </source>
</evidence>
<dbReference type="InterPro" id="IPR005467">
    <property type="entry name" value="His_kinase_dom"/>
</dbReference>
<dbReference type="Proteomes" id="UP000192468">
    <property type="component" value="Unassembled WGS sequence"/>
</dbReference>
<dbReference type="OrthoDB" id="9813394at2"/>
<dbReference type="CDD" id="cd00082">
    <property type="entry name" value="HisKA"/>
    <property type="match status" value="1"/>
</dbReference>
<dbReference type="InterPro" id="IPR004358">
    <property type="entry name" value="Sig_transdc_His_kin-like_C"/>
</dbReference>
<feature type="transmembrane region" description="Helical" evidence="10">
    <location>
        <begin position="163"/>
        <end position="181"/>
    </location>
</feature>
<dbReference type="SMART" id="SM00388">
    <property type="entry name" value="HisKA"/>
    <property type="match status" value="1"/>
</dbReference>
<dbReference type="GO" id="GO:0006355">
    <property type="term" value="P:regulation of DNA-templated transcription"/>
    <property type="evidence" value="ECO:0007669"/>
    <property type="project" value="InterPro"/>
</dbReference>
<feature type="transmembrane region" description="Helical" evidence="10">
    <location>
        <begin position="131"/>
        <end position="151"/>
    </location>
</feature>
<dbReference type="EMBL" id="FWXH01000007">
    <property type="protein sequence ID" value="SMC24547.1"/>
    <property type="molecule type" value="Genomic_DNA"/>
</dbReference>
<dbReference type="PANTHER" id="PTHR43547">
    <property type="entry name" value="TWO-COMPONENT HISTIDINE KINASE"/>
    <property type="match status" value="1"/>
</dbReference>
<keyword evidence="6" id="KW-0418">Kinase</keyword>
<keyword evidence="5" id="KW-0547">Nucleotide-binding</keyword>
<keyword evidence="10" id="KW-0812">Transmembrane</keyword>
<keyword evidence="8" id="KW-0902">Two-component regulatory system</keyword>
<evidence type="ECO:0000256" key="5">
    <source>
        <dbReference type="ARBA" id="ARBA00022741"/>
    </source>
</evidence>
<dbReference type="CDD" id="cd00130">
    <property type="entry name" value="PAS"/>
    <property type="match status" value="1"/>
</dbReference>
<dbReference type="InterPro" id="IPR013767">
    <property type="entry name" value="PAS_fold"/>
</dbReference>
<dbReference type="InterPro" id="IPR003661">
    <property type="entry name" value="HisK_dim/P_dom"/>
</dbReference>
<dbReference type="STRING" id="1121291.SAMN02745134_02205"/>
<feature type="domain" description="PAS" evidence="12">
    <location>
        <begin position="233"/>
        <end position="288"/>
    </location>
</feature>
<dbReference type="Pfam" id="PF02518">
    <property type="entry name" value="HATPase_c"/>
    <property type="match status" value="1"/>
</dbReference>
<evidence type="ECO:0000259" key="11">
    <source>
        <dbReference type="PROSITE" id="PS50109"/>
    </source>
</evidence>
<evidence type="ECO:0000313" key="13">
    <source>
        <dbReference type="EMBL" id="SMC24547.1"/>
    </source>
</evidence>
<protein>
    <recommendedName>
        <fullName evidence="2">histidine kinase</fullName>
        <ecNumber evidence="2">2.7.13.3</ecNumber>
    </recommendedName>
</protein>